<reference evidence="1 2" key="1">
    <citation type="journal article" date="2021" name="Nat. Commun.">
        <title>Genetic determinants of endophytism in the Arabidopsis root mycobiome.</title>
        <authorList>
            <person name="Mesny F."/>
            <person name="Miyauchi S."/>
            <person name="Thiergart T."/>
            <person name="Pickel B."/>
            <person name="Atanasova L."/>
            <person name="Karlsson M."/>
            <person name="Huettel B."/>
            <person name="Barry K.W."/>
            <person name="Haridas S."/>
            <person name="Chen C."/>
            <person name="Bauer D."/>
            <person name="Andreopoulos W."/>
            <person name="Pangilinan J."/>
            <person name="LaButti K."/>
            <person name="Riley R."/>
            <person name="Lipzen A."/>
            <person name="Clum A."/>
            <person name="Drula E."/>
            <person name="Henrissat B."/>
            <person name="Kohler A."/>
            <person name="Grigoriev I.V."/>
            <person name="Martin F.M."/>
            <person name="Hacquard S."/>
        </authorList>
    </citation>
    <scope>NUCLEOTIDE SEQUENCE [LARGE SCALE GENOMIC DNA]</scope>
    <source>
        <strain evidence="1 2">MPI-SDFR-AT-0079</strain>
    </source>
</reference>
<evidence type="ECO:0000313" key="1">
    <source>
        <dbReference type="EMBL" id="KAH6636008.1"/>
    </source>
</evidence>
<proteinExistence type="predicted"/>
<name>A0ACB7PF61_9PEZI</name>
<dbReference type="Proteomes" id="UP000724584">
    <property type="component" value="Unassembled WGS sequence"/>
</dbReference>
<accession>A0ACB7PF61</accession>
<evidence type="ECO:0000313" key="2">
    <source>
        <dbReference type="Proteomes" id="UP000724584"/>
    </source>
</evidence>
<protein>
    <submittedName>
        <fullName evidence="1">Uncharacterized protein</fullName>
    </submittedName>
</protein>
<keyword evidence="2" id="KW-1185">Reference proteome</keyword>
<dbReference type="EMBL" id="JAGIZQ010000003">
    <property type="protein sequence ID" value="KAH6636008.1"/>
    <property type="molecule type" value="Genomic_DNA"/>
</dbReference>
<gene>
    <name evidence="1" type="ORF">F5144DRAFT_566015</name>
</gene>
<sequence>MMTHELADDCEKPACPYVVGIRFAVTVHNPPPPFGGGSYRGNPGPRPWEQYRQIMDFTQTQYCVKDLQPDEPSRSATPPAASAKSSVKPPCHGNSPAPMTLASAPRRLLAIDSLIRSGDQVGAQVVTCHWEHDAHKTKYVAKIYDPLYYSFEEPDHPGMPTDVVWTAARDYSIEAAAYQQLQAYEKSWAATDPRDESKNIRGCYPAFFGSFSITFKLVCNGKLYTRIVPLILTEHFPSSMESQIVTKTRNNPNGWGKLRVVELPGTEQSRIHTFARAASSFMRLTMAGVGQGDFAPRNIFLVGEPETAEFRVVIGDFNIAKIFPLMTPKRAPPATIDPISFCEDPGWEDRFCDWLPPWFFTDGEKRRACLREEFSSGKP</sequence>
<organism evidence="1 2">
    <name type="scientific">Chaetomium tenue</name>
    <dbReference type="NCBI Taxonomy" id="1854479"/>
    <lineage>
        <taxon>Eukaryota</taxon>
        <taxon>Fungi</taxon>
        <taxon>Dikarya</taxon>
        <taxon>Ascomycota</taxon>
        <taxon>Pezizomycotina</taxon>
        <taxon>Sordariomycetes</taxon>
        <taxon>Sordariomycetidae</taxon>
        <taxon>Sordariales</taxon>
        <taxon>Chaetomiaceae</taxon>
        <taxon>Chaetomium</taxon>
    </lineage>
</organism>
<comment type="caution">
    <text evidence="1">The sequence shown here is derived from an EMBL/GenBank/DDBJ whole genome shotgun (WGS) entry which is preliminary data.</text>
</comment>